<dbReference type="EMBL" id="JNAD02000012">
    <property type="protein sequence ID" value="RKM92948.1"/>
    <property type="molecule type" value="Genomic_DNA"/>
</dbReference>
<organism evidence="2 3">
    <name type="scientific">Streptomyces xinghaiensis</name>
    <dbReference type="NCBI Taxonomy" id="1038928"/>
    <lineage>
        <taxon>Bacteria</taxon>
        <taxon>Bacillati</taxon>
        <taxon>Actinomycetota</taxon>
        <taxon>Actinomycetes</taxon>
        <taxon>Kitasatosporales</taxon>
        <taxon>Streptomycetaceae</taxon>
        <taxon>Streptomyces</taxon>
    </lineage>
</organism>
<comment type="caution">
    <text evidence="2">The sequence shown here is derived from an EMBL/GenBank/DDBJ whole genome shotgun (WGS) entry which is preliminary data.</text>
</comment>
<dbReference type="AlphaFoldDB" id="A0A3R7IP39"/>
<feature type="compositionally biased region" description="Polar residues" evidence="1">
    <location>
        <begin position="1"/>
        <end position="11"/>
    </location>
</feature>
<keyword evidence="3" id="KW-1185">Reference proteome</keyword>
<evidence type="ECO:0000313" key="2">
    <source>
        <dbReference type="EMBL" id="RKM92948.1"/>
    </source>
</evidence>
<gene>
    <name evidence="2" type="ORF">SFRA_023360</name>
</gene>
<reference evidence="2 3" key="1">
    <citation type="journal article" date="2014" name="Genome Announc.">
        <title>Draft Genome Sequence of Streptomyces fradiae ATCC 19609, a Strain Highly Sensitive to Antibiotics.</title>
        <authorList>
            <person name="Bekker O.B."/>
            <person name="Klimina K.M."/>
            <person name="Vatlin A.A."/>
            <person name="Zakharevich N.V."/>
            <person name="Kasianov A.S."/>
            <person name="Danilenko V.N."/>
        </authorList>
    </citation>
    <scope>NUCLEOTIDE SEQUENCE [LARGE SCALE GENOMIC DNA]</scope>
    <source>
        <strain evidence="2 3">ATCC 19609</strain>
    </source>
</reference>
<protein>
    <submittedName>
        <fullName evidence="2">Uncharacterized protein</fullName>
    </submittedName>
</protein>
<evidence type="ECO:0000313" key="3">
    <source>
        <dbReference type="Proteomes" id="UP000028058"/>
    </source>
</evidence>
<sequence>MAVVPPTTSRGSHLPRNGSCGDCGGSGTNSSGKTCGTCDGLGGIHCRVGPHGLHPTSRPVIRKEGR</sequence>
<accession>A0A3R7IP39</accession>
<dbReference type="Proteomes" id="UP000028058">
    <property type="component" value="Unassembled WGS sequence"/>
</dbReference>
<feature type="region of interest" description="Disordered" evidence="1">
    <location>
        <begin position="1"/>
        <end position="31"/>
    </location>
</feature>
<proteinExistence type="predicted"/>
<evidence type="ECO:0000256" key="1">
    <source>
        <dbReference type="SAM" id="MobiDB-lite"/>
    </source>
</evidence>
<name>A0A3R7IP39_9ACTN</name>